<dbReference type="Gene3D" id="3.10.450.50">
    <property type="match status" value="1"/>
</dbReference>
<evidence type="ECO:0000313" key="3">
    <source>
        <dbReference type="Proteomes" id="UP001501690"/>
    </source>
</evidence>
<comment type="caution">
    <text evidence="2">The sequence shown here is derived from an EMBL/GenBank/DDBJ whole genome shotgun (WGS) entry which is preliminary data.</text>
</comment>
<evidence type="ECO:0000259" key="1">
    <source>
        <dbReference type="Pfam" id="PF12680"/>
    </source>
</evidence>
<keyword evidence="3" id="KW-1185">Reference proteome</keyword>
<dbReference type="Proteomes" id="UP001501690">
    <property type="component" value="Unassembled WGS sequence"/>
</dbReference>
<name>A0ABN2I0C2_9MICO</name>
<dbReference type="RefSeq" id="WP_344070430.1">
    <property type="nucleotide sequence ID" value="NZ_BAAAPL010000001.1"/>
</dbReference>
<proteinExistence type="predicted"/>
<dbReference type="InterPro" id="IPR037401">
    <property type="entry name" value="SnoaL-like"/>
</dbReference>
<dbReference type="SUPFAM" id="SSF54427">
    <property type="entry name" value="NTF2-like"/>
    <property type="match status" value="1"/>
</dbReference>
<gene>
    <name evidence="2" type="ORF">GCM10009808_12120</name>
</gene>
<feature type="domain" description="SnoaL-like" evidence="1">
    <location>
        <begin position="8"/>
        <end position="115"/>
    </location>
</feature>
<sequence>MSETEAAIRRYFEVVGDLSSSEEDLRSCLAPDAQFRELPNPISPNGHLRDVEQTVVGFLTGKSTLSAQSIEIEEVLVDGPRAAVRSTWRGRIGETDFVAHMAGFLTVRGGLIASHDTFDCYEPFPR</sequence>
<dbReference type="Pfam" id="PF12680">
    <property type="entry name" value="SnoaL_2"/>
    <property type="match status" value="1"/>
</dbReference>
<dbReference type="InterPro" id="IPR032710">
    <property type="entry name" value="NTF2-like_dom_sf"/>
</dbReference>
<accession>A0ABN2I0C2</accession>
<organism evidence="2 3">
    <name type="scientific">Microbacterium sediminicola</name>
    <dbReference type="NCBI Taxonomy" id="415210"/>
    <lineage>
        <taxon>Bacteria</taxon>
        <taxon>Bacillati</taxon>
        <taxon>Actinomycetota</taxon>
        <taxon>Actinomycetes</taxon>
        <taxon>Micrococcales</taxon>
        <taxon>Microbacteriaceae</taxon>
        <taxon>Microbacterium</taxon>
    </lineage>
</organism>
<protein>
    <recommendedName>
        <fullName evidence="1">SnoaL-like domain-containing protein</fullName>
    </recommendedName>
</protein>
<evidence type="ECO:0000313" key="2">
    <source>
        <dbReference type="EMBL" id="GAA1696416.1"/>
    </source>
</evidence>
<reference evidence="2 3" key="1">
    <citation type="journal article" date="2019" name="Int. J. Syst. Evol. Microbiol.">
        <title>The Global Catalogue of Microorganisms (GCM) 10K type strain sequencing project: providing services to taxonomists for standard genome sequencing and annotation.</title>
        <authorList>
            <consortium name="The Broad Institute Genomics Platform"/>
            <consortium name="The Broad Institute Genome Sequencing Center for Infectious Disease"/>
            <person name="Wu L."/>
            <person name="Ma J."/>
        </authorList>
    </citation>
    <scope>NUCLEOTIDE SEQUENCE [LARGE SCALE GENOMIC DNA]</scope>
    <source>
        <strain evidence="2 3">JCM 15577</strain>
    </source>
</reference>
<dbReference type="EMBL" id="BAAAPL010000001">
    <property type="protein sequence ID" value="GAA1696416.1"/>
    <property type="molecule type" value="Genomic_DNA"/>
</dbReference>